<evidence type="ECO:0000256" key="1">
    <source>
        <dbReference type="ARBA" id="ARBA00004240"/>
    </source>
</evidence>
<dbReference type="InterPro" id="IPR007484">
    <property type="entry name" value="Peptidase_M28"/>
</dbReference>
<dbReference type="GO" id="GO:0046872">
    <property type="term" value="F:metal ion binding"/>
    <property type="evidence" value="ECO:0007669"/>
    <property type="project" value="UniProtKB-KW"/>
</dbReference>
<evidence type="ECO:0000256" key="17">
    <source>
        <dbReference type="ARBA" id="ARBA00023180"/>
    </source>
</evidence>
<gene>
    <name evidence="24" type="ORF">OJF2_45220</name>
</gene>
<feature type="region of interest" description="Disordered" evidence="21">
    <location>
        <begin position="633"/>
        <end position="664"/>
    </location>
</feature>
<keyword evidence="10 22" id="KW-0732">Signal</keyword>
<dbReference type="SUPFAM" id="SSF53187">
    <property type="entry name" value="Zn-dependent exopeptidases"/>
    <property type="match status" value="1"/>
</dbReference>
<evidence type="ECO:0000313" key="25">
    <source>
        <dbReference type="Proteomes" id="UP000324233"/>
    </source>
</evidence>
<dbReference type="GO" id="GO:0070573">
    <property type="term" value="F:metallodipeptidase activity"/>
    <property type="evidence" value="ECO:0007669"/>
    <property type="project" value="InterPro"/>
</dbReference>
<feature type="region of interest" description="Disordered" evidence="21">
    <location>
        <begin position="229"/>
        <end position="281"/>
    </location>
</feature>
<comment type="subcellular location">
    <subcellularLocation>
        <location evidence="1">Endoplasmic reticulum</location>
    </subcellularLocation>
    <subcellularLocation>
        <location evidence="3">Golgi apparatus</location>
    </subcellularLocation>
    <subcellularLocation>
        <location evidence="2">Lysosome</location>
    </subcellularLocation>
    <subcellularLocation>
        <location evidence="4">Secreted</location>
    </subcellularLocation>
</comment>
<feature type="compositionally biased region" description="Basic and acidic residues" evidence="21">
    <location>
        <begin position="498"/>
        <end position="507"/>
    </location>
</feature>
<keyword evidence="6" id="KW-0964">Secreted</keyword>
<keyword evidence="9" id="KW-0479">Metal-binding</keyword>
<comment type="subunit">
    <text evidence="19">Homodimer. The monomeric form is inactive while the homodimer is active.</text>
</comment>
<evidence type="ECO:0000256" key="12">
    <source>
        <dbReference type="ARBA" id="ARBA00022824"/>
    </source>
</evidence>
<proteinExistence type="predicted"/>
<dbReference type="Gene3D" id="3.40.630.10">
    <property type="entry name" value="Zn peptidases"/>
    <property type="match status" value="2"/>
</dbReference>
<evidence type="ECO:0000256" key="13">
    <source>
        <dbReference type="ARBA" id="ARBA00022833"/>
    </source>
</evidence>
<keyword evidence="25" id="KW-1185">Reference proteome</keyword>
<feature type="compositionally biased region" description="Basic and acidic residues" evidence="21">
    <location>
        <begin position="47"/>
        <end position="83"/>
    </location>
</feature>
<evidence type="ECO:0000256" key="6">
    <source>
        <dbReference type="ARBA" id="ARBA00022525"/>
    </source>
</evidence>
<dbReference type="EMBL" id="CP042997">
    <property type="protein sequence ID" value="QEH35965.1"/>
    <property type="molecule type" value="Genomic_DNA"/>
</dbReference>
<evidence type="ECO:0000256" key="21">
    <source>
        <dbReference type="SAM" id="MobiDB-lite"/>
    </source>
</evidence>
<evidence type="ECO:0000256" key="5">
    <source>
        <dbReference type="ARBA" id="ARBA00014116"/>
    </source>
</evidence>
<dbReference type="GO" id="GO:0004180">
    <property type="term" value="F:carboxypeptidase activity"/>
    <property type="evidence" value="ECO:0007669"/>
    <property type="project" value="UniProtKB-KW"/>
</dbReference>
<evidence type="ECO:0000256" key="11">
    <source>
        <dbReference type="ARBA" id="ARBA00022801"/>
    </source>
</evidence>
<keyword evidence="17" id="KW-0325">Glycoprotein</keyword>
<dbReference type="RefSeq" id="WP_246196100.1">
    <property type="nucleotide sequence ID" value="NZ_CP042997.1"/>
</dbReference>
<keyword evidence="14" id="KW-0333">Golgi apparatus</keyword>
<evidence type="ECO:0000256" key="14">
    <source>
        <dbReference type="ARBA" id="ARBA00023034"/>
    </source>
</evidence>
<name>A0A5B9W798_9BACT</name>
<keyword evidence="12" id="KW-0256">Endoplasmic reticulum</keyword>
<evidence type="ECO:0000256" key="4">
    <source>
        <dbReference type="ARBA" id="ARBA00004613"/>
    </source>
</evidence>
<feature type="signal peptide" evidence="22">
    <location>
        <begin position="1"/>
        <end position="20"/>
    </location>
</feature>
<evidence type="ECO:0000256" key="19">
    <source>
        <dbReference type="ARBA" id="ARBA00025833"/>
    </source>
</evidence>
<feature type="compositionally biased region" description="Low complexity" evidence="21">
    <location>
        <begin position="644"/>
        <end position="664"/>
    </location>
</feature>
<dbReference type="GO" id="GO:0006508">
    <property type="term" value="P:proteolysis"/>
    <property type="evidence" value="ECO:0007669"/>
    <property type="project" value="UniProtKB-KW"/>
</dbReference>
<evidence type="ECO:0000256" key="8">
    <source>
        <dbReference type="ARBA" id="ARBA00022670"/>
    </source>
</evidence>
<keyword evidence="13" id="KW-0862">Zinc</keyword>
<dbReference type="GO" id="GO:0004177">
    <property type="term" value="F:aminopeptidase activity"/>
    <property type="evidence" value="ECO:0007669"/>
    <property type="project" value="UniProtKB-KW"/>
</dbReference>
<feature type="region of interest" description="Disordered" evidence="21">
    <location>
        <begin position="491"/>
        <end position="518"/>
    </location>
</feature>
<evidence type="ECO:0000256" key="2">
    <source>
        <dbReference type="ARBA" id="ARBA00004371"/>
    </source>
</evidence>
<feature type="region of interest" description="Disordered" evidence="21">
    <location>
        <begin position="24"/>
        <end position="83"/>
    </location>
</feature>
<evidence type="ECO:0000256" key="9">
    <source>
        <dbReference type="ARBA" id="ARBA00022723"/>
    </source>
</evidence>
<dbReference type="GO" id="GO:0005764">
    <property type="term" value="C:lysosome"/>
    <property type="evidence" value="ECO:0007669"/>
    <property type="project" value="UniProtKB-SubCell"/>
</dbReference>
<evidence type="ECO:0000256" key="20">
    <source>
        <dbReference type="ARBA" id="ARBA00033328"/>
    </source>
</evidence>
<evidence type="ECO:0000313" key="24">
    <source>
        <dbReference type="EMBL" id="QEH35965.1"/>
    </source>
</evidence>
<dbReference type="AlphaFoldDB" id="A0A5B9W798"/>
<feature type="domain" description="Peptidase M28" evidence="23">
    <location>
        <begin position="398"/>
        <end position="625"/>
    </location>
</feature>
<keyword evidence="15" id="KW-0482">Metalloprotease</keyword>
<feature type="chain" id="PRO_5022813990" description="Carboxypeptidase Q" evidence="22">
    <location>
        <begin position="21"/>
        <end position="664"/>
    </location>
</feature>
<protein>
    <recommendedName>
        <fullName evidence="5">Carboxypeptidase Q</fullName>
    </recommendedName>
    <alternativeName>
        <fullName evidence="20">Plasma glutamate carboxypeptidase</fullName>
    </alternativeName>
</protein>
<dbReference type="Proteomes" id="UP000324233">
    <property type="component" value="Chromosome"/>
</dbReference>
<evidence type="ECO:0000256" key="18">
    <source>
        <dbReference type="ARBA" id="ARBA00023228"/>
    </source>
</evidence>
<keyword evidence="8" id="KW-0645">Protease</keyword>
<keyword evidence="7" id="KW-0121">Carboxypeptidase</keyword>
<dbReference type="PANTHER" id="PTHR12053:SF3">
    <property type="entry name" value="CARBOXYPEPTIDASE Q"/>
    <property type="match status" value="1"/>
</dbReference>
<dbReference type="KEGG" id="agv:OJF2_45220"/>
<accession>A0A5B9W798</accession>
<dbReference type="GO" id="GO:0005576">
    <property type="term" value="C:extracellular region"/>
    <property type="evidence" value="ECO:0007669"/>
    <property type="project" value="UniProtKB-SubCell"/>
</dbReference>
<keyword evidence="16" id="KW-0865">Zymogen</keyword>
<evidence type="ECO:0000256" key="10">
    <source>
        <dbReference type="ARBA" id="ARBA00022729"/>
    </source>
</evidence>
<evidence type="ECO:0000256" key="15">
    <source>
        <dbReference type="ARBA" id="ARBA00023049"/>
    </source>
</evidence>
<dbReference type="Pfam" id="PF04389">
    <property type="entry name" value="Peptidase_M28"/>
    <property type="match status" value="1"/>
</dbReference>
<evidence type="ECO:0000256" key="3">
    <source>
        <dbReference type="ARBA" id="ARBA00004555"/>
    </source>
</evidence>
<dbReference type="PANTHER" id="PTHR12053">
    <property type="entry name" value="PROTEASE FAMILY M28 PLASMA GLUTAMATE CARBOXYPEPTIDASE-RELATED"/>
    <property type="match status" value="1"/>
</dbReference>
<feature type="compositionally biased region" description="Low complexity" evidence="21">
    <location>
        <begin position="237"/>
        <end position="248"/>
    </location>
</feature>
<dbReference type="InterPro" id="IPR039866">
    <property type="entry name" value="CPQ"/>
</dbReference>
<evidence type="ECO:0000256" key="7">
    <source>
        <dbReference type="ARBA" id="ARBA00022645"/>
    </source>
</evidence>
<keyword evidence="24" id="KW-0031">Aminopeptidase</keyword>
<organism evidence="24 25">
    <name type="scientific">Aquisphaera giovannonii</name>
    <dbReference type="NCBI Taxonomy" id="406548"/>
    <lineage>
        <taxon>Bacteria</taxon>
        <taxon>Pseudomonadati</taxon>
        <taxon>Planctomycetota</taxon>
        <taxon>Planctomycetia</taxon>
        <taxon>Isosphaerales</taxon>
        <taxon>Isosphaeraceae</taxon>
        <taxon>Aquisphaera</taxon>
    </lineage>
</organism>
<reference evidence="24 25" key="1">
    <citation type="submission" date="2019-08" db="EMBL/GenBank/DDBJ databases">
        <title>Deep-cultivation of Planctomycetes and their phenomic and genomic characterization uncovers novel biology.</title>
        <authorList>
            <person name="Wiegand S."/>
            <person name="Jogler M."/>
            <person name="Boedeker C."/>
            <person name="Pinto D."/>
            <person name="Vollmers J."/>
            <person name="Rivas-Marin E."/>
            <person name="Kohn T."/>
            <person name="Peeters S.H."/>
            <person name="Heuer A."/>
            <person name="Rast P."/>
            <person name="Oberbeckmann S."/>
            <person name="Bunk B."/>
            <person name="Jeske O."/>
            <person name="Meyerdierks A."/>
            <person name="Storesund J.E."/>
            <person name="Kallscheuer N."/>
            <person name="Luecker S."/>
            <person name="Lage O.M."/>
            <person name="Pohl T."/>
            <person name="Merkel B.J."/>
            <person name="Hornburger P."/>
            <person name="Mueller R.-W."/>
            <person name="Bruemmer F."/>
            <person name="Labrenz M."/>
            <person name="Spormann A.M."/>
            <person name="Op den Camp H."/>
            <person name="Overmann J."/>
            <person name="Amann R."/>
            <person name="Jetten M.S.M."/>
            <person name="Mascher T."/>
            <person name="Medema M.H."/>
            <person name="Devos D.P."/>
            <person name="Kaster A.-K."/>
            <person name="Ovreas L."/>
            <person name="Rohde M."/>
            <person name="Galperin M.Y."/>
            <person name="Jogler C."/>
        </authorList>
    </citation>
    <scope>NUCLEOTIDE SEQUENCE [LARGE SCALE GENOMIC DNA]</scope>
    <source>
        <strain evidence="24 25">OJF2</strain>
    </source>
</reference>
<evidence type="ECO:0000256" key="16">
    <source>
        <dbReference type="ARBA" id="ARBA00023145"/>
    </source>
</evidence>
<feature type="compositionally biased region" description="Pro residues" evidence="21">
    <location>
        <begin position="28"/>
        <end position="40"/>
    </location>
</feature>
<sequence length="664" mass="70868" precursor="true">MTLHRKKSLWLALASTLAPAYGLLAQEPPRPQPAPGPKPAARPAVASEKKDDEGKDAEKKAAEPEKKAAEVSTDPIERIKDEGLNRSQVMATLSYLTDVIGPRLTASPGLKRANEWTCQTLAKWGMSNAHLEAWGPFGKGWTLKRFSAQVIEPQCIPLIAFPKAWSPGTDGPLKAPVVYFNAKSEAEFAKFKGKIKGAIVLTGAPREISSGFEPEASRRTDSQLLELANSDGQRPSRAGAPGGPNANRGPGGPNAPGGPRRGDQAAGPGGPGGPQARPSSRFGPEMIAQMQLAAKKGKFLADEGAAVLVDCSSQGDGGTLFVAQASIPGVSSFALPGQPRPAKRASVWDKDAPRIPVQLTMAKEHYNRLVRMIEQGESPTMVVDLSVQFHDEDLMAYNTIAEIPGTDKKDEVVMLGAHIDSWHSATGTTDNGAGCAATMEAMRILKALDLKPRRTIRIGLWSGEEQGLFGSRAYVAQHFGKNYDAMAAMMGTPQPSESAEKDEEKAKSPAGSSDPKGEFDRFSAYYNLDNGTGKIRGVYMEGNEAVRPIFRKFLAPFREMGATTLTLSNTGGTDHQSFDGIGLPGFQFIQDEIHYSTRTHHSNQDVYDQASADDLKQAAVILAAFAYETANLDEKLPRKPARPAPARRTPTASAAGAPGGPAAP</sequence>
<evidence type="ECO:0000256" key="22">
    <source>
        <dbReference type="SAM" id="SignalP"/>
    </source>
</evidence>
<evidence type="ECO:0000259" key="23">
    <source>
        <dbReference type="Pfam" id="PF04389"/>
    </source>
</evidence>
<keyword evidence="18" id="KW-0458">Lysosome</keyword>
<keyword evidence="11 24" id="KW-0378">Hydrolase</keyword>